<dbReference type="RefSeq" id="WP_219760624.1">
    <property type="nucleotide sequence ID" value="NZ_JAHYBZ010000001.1"/>
</dbReference>
<evidence type="ECO:0000256" key="1">
    <source>
        <dbReference type="ARBA" id="ARBA00005254"/>
    </source>
</evidence>
<evidence type="ECO:0000313" key="2">
    <source>
        <dbReference type="EMBL" id="MBW6396233.1"/>
    </source>
</evidence>
<dbReference type="PANTHER" id="PTHR43459:SF1">
    <property type="entry name" value="EG:BACN32G11.4 PROTEIN"/>
    <property type="match status" value="1"/>
</dbReference>
<gene>
    <name evidence="2" type="ORF">KPL78_00165</name>
</gene>
<comment type="similarity">
    <text evidence="1">Belongs to the enoyl-CoA hydratase/isomerase family.</text>
</comment>
<dbReference type="InterPro" id="IPR029045">
    <property type="entry name" value="ClpP/crotonase-like_dom_sf"/>
</dbReference>
<evidence type="ECO:0000313" key="3">
    <source>
        <dbReference type="Proteomes" id="UP001196565"/>
    </source>
</evidence>
<accession>A0ABS7A241</accession>
<name>A0ABS7A241_9PROT</name>
<organism evidence="2 3">
    <name type="scientific">Roseomonas alba</name>
    <dbReference type="NCBI Taxonomy" id="2846776"/>
    <lineage>
        <taxon>Bacteria</taxon>
        <taxon>Pseudomonadati</taxon>
        <taxon>Pseudomonadota</taxon>
        <taxon>Alphaproteobacteria</taxon>
        <taxon>Acetobacterales</taxon>
        <taxon>Roseomonadaceae</taxon>
        <taxon>Roseomonas</taxon>
    </lineage>
</organism>
<dbReference type="PANTHER" id="PTHR43459">
    <property type="entry name" value="ENOYL-COA HYDRATASE"/>
    <property type="match status" value="1"/>
</dbReference>
<keyword evidence="3" id="KW-1185">Reference proteome</keyword>
<dbReference type="Proteomes" id="UP001196565">
    <property type="component" value="Unassembled WGS sequence"/>
</dbReference>
<dbReference type="SUPFAM" id="SSF52096">
    <property type="entry name" value="ClpP/crotonase"/>
    <property type="match status" value="1"/>
</dbReference>
<dbReference type="CDD" id="cd06558">
    <property type="entry name" value="crotonase-like"/>
    <property type="match status" value="1"/>
</dbReference>
<dbReference type="Gene3D" id="1.10.12.10">
    <property type="entry name" value="Lyase 2-enoyl-coa Hydratase, Chain A, domain 2"/>
    <property type="match status" value="1"/>
</dbReference>
<dbReference type="Pfam" id="PF00378">
    <property type="entry name" value="ECH_1"/>
    <property type="match status" value="1"/>
</dbReference>
<dbReference type="InterPro" id="IPR001753">
    <property type="entry name" value="Enoyl-CoA_hydra/iso"/>
</dbReference>
<protein>
    <submittedName>
        <fullName evidence="2">Enoyl-CoA hydratase/isomerase family protein</fullName>
    </submittedName>
</protein>
<sequence>MNDTAPAPAEEATTHAAFADGVLELTLSHPRRRNALAAPLREALIRHLEHGLADPACRVIILTGAGGHFCAGGDISAMGQQTPLESRARMMRTSHHIIRLLVEGEKPVIAAVEGHAAGAGLSLAAACDIVVAARNAVFTCSFNRIGLVPDMGAGWTLPRRIGSGPTRLLMFRGKPLPAEEAARLGLVETLAEPGAALDQARAIARDIAAVAPLSNGMAKQLLARSQGSLAEFLKAEADAQALLRESEDHREGRDAFLSKRAPHFVGR</sequence>
<dbReference type="EMBL" id="JAHYBZ010000001">
    <property type="protein sequence ID" value="MBW6396233.1"/>
    <property type="molecule type" value="Genomic_DNA"/>
</dbReference>
<reference evidence="2 3" key="1">
    <citation type="submission" date="2021-07" db="EMBL/GenBank/DDBJ databases">
        <authorList>
            <person name="So Y."/>
        </authorList>
    </citation>
    <scope>NUCLEOTIDE SEQUENCE [LARGE SCALE GENOMIC DNA]</scope>
    <source>
        <strain evidence="2 3">HJA6</strain>
    </source>
</reference>
<dbReference type="Gene3D" id="3.90.226.10">
    <property type="entry name" value="2-enoyl-CoA Hydratase, Chain A, domain 1"/>
    <property type="match status" value="1"/>
</dbReference>
<comment type="caution">
    <text evidence="2">The sequence shown here is derived from an EMBL/GenBank/DDBJ whole genome shotgun (WGS) entry which is preliminary data.</text>
</comment>
<dbReference type="InterPro" id="IPR014748">
    <property type="entry name" value="Enoyl-CoA_hydra_C"/>
</dbReference>
<proteinExistence type="inferred from homology"/>